<gene>
    <name evidence="2" type="ORF">MW046_12835</name>
</gene>
<dbReference type="InterPro" id="IPR047046">
    <property type="entry name" value="YpjD/YvdC"/>
</dbReference>
<dbReference type="GeneID" id="71928948"/>
<accession>A0A8U0A224</accession>
<dbReference type="CDD" id="cd11523">
    <property type="entry name" value="NTP-PPase"/>
    <property type="match status" value="1"/>
</dbReference>
<protein>
    <submittedName>
        <fullName evidence="2">Nucleotide pyrophosphohydrolase</fullName>
    </submittedName>
</protein>
<dbReference type="PANTHER" id="PTHR42692">
    <property type="entry name" value="NUCLEOTIDE PYROPHOSPHOHYDROLASE"/>
    <property type="match status" value="1"/>
</dbReference>
<dbReference type="Pfam" id="PF03819">
    <property type="entry name" value="MazG"/>
    <property type="match status" value="1"/>
</dbReference>
<organism evidence="2 3">
    <name type="scientific">Halocatena salina</name>
    <dbReference type="NCBI Taxonomy" id="2934340"/>
    <lineage>
        <taxon>Archaea</taxon>
        <taxon>Methanobacteriati</taxon>
        <taxon>Methanobacteriota</taxon>
        <taxon>Stenosarchaea group</taxon>
        <taxon>Halobacteria</taxon>
        <taxon>Halobacteriales</taxon>
        <taxon>Natronomonadaceae</taxon>
        <taxon>Halocatena</taxon>
    </lineage>
</organism>
<proteinExistence type="predicted"/>
<dbReference type="InterPro" id="IPR004518">
    <property type="entry name" value="MazG-like_dom"/>
</dbReference>
<dbReference type="Gene3D" id="1.10.287.1080">
    <property type="entry name" value="MazG-like"/>
    <property type="match status" value="1"/>
</dbReference>
<dbReference type="PANTHER" id="PTHR42692:SF1">
    <property type="entry name" value="NUCLEOTIDE PYROPHOSPHOHYDROLASE"/>
    <property type="match status" value="1"/>
</dbReference>
<dbReference type="Proteomes" id="UP000831768">
    <property type="component" value="Chromosome"/>
</dbReference>
<keyword evidence="3" id="KW-1185">Reference proteome</keyword>
<reference evidence="2" key="1">
    <citation type="submission" date="2022-04" db="EMBL/GenBank/DDBJ databases">
        <title>Halocatena sp. nov., isolated from a salt lake.</title>
        <authorList>
            <person name="Cui H.-L."/>
        </authorList>
    </citation>
    <scope>NUCLEOTIDE SEQUENCE</scope>
    <source>
        <strain evidence="2">AD-1</strain>
    </source>
</reference>
<feature type="domain" description="NTP pyrophosphohydrolase MazG-like" evidence="1">
    <location>
        <begin position="27"/>
        <end position="91"/>
    </location>
</feature>
<evidence type="ECO:0000313" key="2">
    <source>
        <dbReference type="EMBL" id="UPM42829.1"/>
    </source>
</evidence>
<sequence length="101" mass="10944">MNAQQRRVASFIERYDLHAPPAYRLLDLVSEVGEVAKDANSSTGYGTAPGELTLSEEEIGDVLFALFALADSQGIDADRALETAIGKYEHRLTDAETPSSE</sequence>
<dbReference type="SUPFAM" id="SSF101386">
    <property type="entry name" value="all-alpha NTP pyrophosphatases"/>
    <property type="match status" value="1"/>
</dbReference>
<dbReference type="AlphaFoldDB" id="A0A8U0A224"/>
<name>A0A8U0A224_9EURY</name>
<dbReference type="EMBL" id="CP096019">
    <property type="protein sequence ID" value="UPM42829.1"/>
    <property type="molecule type" value="Genomic_DNA"/>
</dbReference>
<evidence type="ECO:0000313" key="3">
    <source>
        <dbReference type="Proteomes" id="UP000831768"/>
    </source>
</evidence>
<dbReference type="RefSeq" id="WP_247993500.1">
    <property type="nucleotide sequence ID" value="NZ_CP096019.1"/>
</dbReference>
<dbReference type="KEGG" id="haad:MW046_12835"/>
<evidence type="ECO:0000259" key="1">
    <source>
        <dbReference type="Pfam" id="PF03819"/>
    </source>
</evidence>